<dbReference type="EMBL" id="JAPTMU010000001">
    <property type="protein sequence ID" value="KAJ4949321.1"/>
    <property type="molecule type" value="Genomic_DNA"/>
</dbReference>
<dbReference type="InterPro" id="IPR041300">
    <property type="entry name" value="CxC7"/>
</dbReference>
<evidence type="ECO:0000313" key="3">
    <source>
        <dbReference type="EMBL" id="KAJ4949321.1"/>
    </source>
</evidence>
<name>A0AAD6BUX3_9TELE</name>
<feature type="domain" description="F-box" evidence="2">
    <location>
        <begin position="81"/>
        <end position="128"/>
    </location>
</feature>
<accession>A0AAD6BUX3</accession>
<dbReference type="AlphaFoldDB" id="A0AAD6BUX3"/>
<evidence type="ECO:0000256" key="1">
    <source>
        <dbReference type="SAM" id="MobiDB-lite"/>
    </source>
</evidence>
<feature type="compositionally biased region" description="Polar residues" evidence="1">
    <location>
        <begin position="1"/>
        <end position="22"/>
    </location>
</feature>
<gene>
    <name evidence="3" type="ORF">JOQ06_020837</name>
</gene>
<dbReference type="InterPro" id="IPR001810">
    <property type="entry name" value="F-box_dom"/>
</dbReference>
<proteinExistence type="predicted"/>
<dbReference type="SUPFAM" id="SSF81383">
    <property type="entry name" value="F-box domain"/>
    <property type="match status" value="1"/>
</dbReference>
<organism evidence="3 4">
    <name type="scientific">Pogonophryne albipinna</name>
    <dbReference type="NCBI Taxonomy" id="1090488"/>
    <lineage>
        <taxon>Eukaryota</taxon>
        <taxon>Metazoa</taxon>
        <taxon>Chordata</taxon>
        <taxon>Craniata</taxon>
        <taxon>Vertebrata</taxon>
        <taxon>Euteleostomi</taxon>
        <taxon>Actinopterygii</taxon>
        <taxon>Neopterygii</taxon>
        <taxon>Teleostei</taxon>
        <taxon>Neoteleostei</taxon>
        <taxon>Acanthomorphata</taxon>
        <taxon>Eupercaria</taxon>
        <taxon>Perciformes</taxon>
        <taxon>Notothenioidei</taxon>
        <taxon>Pogonophryne</taxon>
    </lineage>
</organism>
<protein>
    <recommendedName>
        <fullName evidence="2">F-box domain-containing protein</fullName>
    </recommendedName>
</protein>
<dbReference type="Proteomes" id="UP001219934">
    <property type="component" value="Unassembled WGS sequence"/>
</dbReference>
<dbReference type="InterPro" id="IPR036047">
    <property type="entry name" value="F-box-like_dom_sf"/>
</dbReference>
<dbReference type="PROSITE" id="PS50181">
    <property type="entry name" value="FBOX"/>
    <property type="match status" value="1"/>
</dbReference>
<dbReference type="Pfam" id="PF18866">
    <property type="entry name" value="CxC7"/>
    <property type="match status" value="1"/>
</dbReference>
<sequence length="210" mass="23977">MEQSITIQNGRNTSKSNLQIQPHSAIKSKEDDDVLGVKRRKCDSGSVTPLTRIPRKRQCDEVTTEPVPSKNSKMEEPEGMAVGILQLPAETLLKIFVLVVLEDAIRTLALTCKRFWEVVREDYFLQEAHFAWLDSVVTWMEYSVEYTKTYRIPFQISSCRQCRNLYKDSEGYRGHGRRGQLLGMYSEDDLAGFCSIDCFHDAGGTFHENG</sequence>
<reference evidence="3" key="1">
    <citation type="submission" date="2022-11" db="EMBL/GenBank/DDBJ databases">
        <title>Chromosome-level genome of Pogonophryne albipinna.</title>
        <authorList>
            <person name="Jo E."/>
        </authorList>
    </citation>
    <scope>NUCLEOTIDE SEQUENCE</scope>
    <source>
        <strain evidence="3">SGF0006</strain>
        <tissue evidence="3">Muscle</tissue>
    </source>
</reference>
<feature type="region of interest" description="Disordered" evidence="1">
    <location>
        <begin position="1"/>
        <end position="34"/>
    </location>
</feature>
<comment type="caution">
    <text evidence="3">The sequence shown here is derived from an EMBL/GenBank/DDBJ whole genome shotgun (WGS) entry which is preliminary data.</text>
</comment>
<keyword evidence="4" id="KW-1185">Reference proteome</keyword>
<evidence type="ECO:0000313" key="4">
    <source>
        <dbReference type="Proteomes" id="UP001219934"/>
    </source>
</evidence>
<evidence type="ECO:0000259" key="2">
    <source>
        <dbReference type="PROSITE" id="PS50181"/>
    </source>
</evidence>